<dbReference type="EMBL" id="DXBD01000010">
    <property type="protein sequence ID" value="HIZ67144.1"/>
    <property type="molecule type" value="Genomic_DNA"/>
</dbReference>
<evidence type="ECO:0000259" key="1">
    <source>
        <dbReference type="PROSITE" id="PS50113"/>
    </source>
</evidence>
<keyword evidence="3" id="KW-0808">Transferase</keyword>
<accession>A0A9D2FTP8</accession>
<dbReference type="EC" id="2.7.7.65" evidence="3"/>
<dbReference type="SUPFAM" id="SSF55073">
    <property type="entry name" value="Nucleotide cyclase"/>
    <property type="match status" value="1"/>
</dbReference>
<reference evidence="3" key="2">
    <citation type="submission" date="2021-04" db="EMBL/GenBank/DDBJ databases">
        <authorList>
            <person name="Gilroy R."/>
        </authorList>
    </citation>
    <scope>NUCLEOTIDE SEQUENCE</scope>
    <source>
        <strain evidence="3">ChiBcolR9-63</strain>
    </source>
</reference>
<evidence type="ECO:0000313" key="3">
    <source>
        <dbReference type="EMBL" id="HIZ67144.1"/>
    </source>
</evidence>
<dbReference type="Gene3D" id="3.30.70.270">
    <property type="match status" value="1"/>
</dbReference>
<comment type="caution">
    <text evidence="3">The sequence shown here is derived from an EMBL/GenBank/DDBJ whole genome shotgun (WGS) entry which is preliminary data.</text>
</comment>
<dbReference type="PANTHER" id="PTHR45138:SF9">
    <property type="entry name" value="DIGUANYLATE CYCLASE DGCM-RELATED"/>
    <property type="match status" value="1"/>
</dbReference>
<feature type="domain" description="PAC" evidence="1">
    <location>
        <begin position="93"/>
        <end position="145"/>
    </location>
</feature>
<name>A0A9D2FTP8_9STRE</name>
<dbReference type="InterPro" id="IPR000700">
    <property type="entry name" value="PAS-assoc_C"/>
</dbReference>
<evidence type="ECO:0000313" key="4">
    <source>
        <dbReference type="Proteomes" id="UP000824058"/>
    </source>
</evidence>
<dbReference type="PROSITE" id="PS50887">
    <property type="entry name" value="GGDEF"/>
    <property type="match status" value="1"/>
</dbReference>
<dbReference type="Pfam" id="PF00990">
    <property type="entry name" value="GGDEF"/>
    <property type="match status" value="1"/>
</dbReference>
<dbReference type="Proteomes" id="UP000824058">
    <property type="component" value="Unassembled WGS sequence"/>
</dbReference>
<evidence type="ECO:0000259" key="2">
    <source>
        <dbReference type="PROSITE" id="PS50887"/>
    </source>
</evidence>
<organism evidence="3 4">
    <name type="scientific">Candidatus Streptococcus faecavium</name>
    <dbReference type="NCBI Taxonomy" id="2838763"/>
    <lineage>
        <taxon>Bacteria</taxon>
        <taxon>Bacillati</taxon>
        <taxon>Bacillota</taxon>
        <taxon>Bacilli</taxon>
        <taxon>Lactobacillales</taxon>
        <taxon>Streptococcaceae</taxon>
        <taxon>Streptococcus</taxon>
    </lineage>
</organism>
<sequence length="298" mass="34719">MLFAYSIVVHIGSRRFVLPSLILDSVSYLHLYAFDMNDCFMLVDNEYNDVVFRLFHFRPRVGESPFNHISKENAFKFKSNLNHAKRAKRGEAFTTVSRISRGQKTPLYLEMIYSPIYDHSGRTIGVLCLILDVTWQKTREEKVNEMISKDSLTKLYNRSYVESAFNECMFNKMETVTLILSDLNDFKHYNDTKGHIYGDNLLVRYARILEDIMPDNAVVARLGGDEFVVLLPGVSRKQTEFLINVARLAVFEDIGITASYGFHTDSYASHKSFEDFYMIADRRMYRNKKNKRNLVENE</sequence>
<dbReference type="InterPro" id="IPR043128">
    <property type="entry name" value="Rev_trsase/Diguanyl_cyclase"/>
</dbReference>
<dbReference type="PANTHER" id="PTHR45138">
    <property type="entry name" value="REGULATORY COMPONENTS OF SENSORY TRANSDUCTION SYSTEM"/>
    <property type="match status" value="1"/>
</dbReference>
<keyword evidence="3" id="KW-0548">Nucleotidyltransferase</keyword>
<dbReference type="AlphaFoldDB" id="A0A9D2FTP8"/>
<gene>
    <name evidence="3" type="ORF">H9965_01475</name>
</gene>
<proteinExistence type="predicted"/>
<reference evidence="3" key="1">
    <citation type="journal article" date="2021" name="PeerJ">
        <title>Extensive microbial diversity within the chicken gut microbiome revealed by metagenomics and culture.</title>
        <authorList>
            <person name="Gilroy R."/>
            <person name="Ravi A."/>
            <person name="Getino M."/>
            <person name="Pursley I."/>
            <person name="Horton D.L."/>
            <person name="Alikhan N.F."/>
            <person name="Baker D."/>
            <person name="Gharbi K."/>
            <person name="Hall N."/>
            <person name="Watson M."/>
            <person name="Adriaenssens E.M."/>
            <person name="Foster-Nyarko E."/>
            <person name="Jarju S."/>
            <person name="Secka A."/>
            <person name="Antonio M."/>
            <person name="Oren A."/>
            <person name="Chaudhuri R.R."/>
            <person name="La Ragione R."/>
            <person name="Hildebrand F."/>
            <person name="Pallen M.J."/>
        </authorList>
    </citation>
    <scope>NUCLEOTIDE SEQUENCE</scope>
    <source>
        <strain evidence="3">ChiBcolR9-63</strain>
    </source>
</reference>
<dbReference type="InterPro" id="IPR029787">
    <property type="entry name" value="Nucleotide_cyclase"/>
</dbReference>
<dbReference type="NCBIfam" id="TIGR00254">
    <property type="entry name" value="GGDEF"/>
    <property type="match status" value="1"/>
</dbReference>
<dbReference type="SUPFAM" id="SSF55785">
    <property type="entry name" value="PYP-like sensor domain (PAS domain)"/>
    <property type="match status" value="1"/>
</dbReference>
<protein>
    <submittedName>
        <fullName evidence="3">Diguanylate cyclase</fullName>
        <ecNumber evidence="3">2.7.7.65</ecNumber>
    </submittedName>
</protein>
<dbReference type="CDD" id="cd01949">
    <property type="entry name" value="GGDEF"/>
    <property type="match status" value="1"/>
</dbReference>
<dbReference type="PROSITE" id="PS50113">
    <property type="entry name" value="PAC"/>
    <property type="match status" value="1"/>
</dbReference>
<dbReference type="GO" id="GO:0052621">
    <property type="term" value="F:diguanylate cyclase activity"/>
    <property type="evidence" value="ECO:0007669"/>
    <property type="project" value="UniProtKB-EC"/>
</dbReference>
<dbReference type="InterPro" id="IPR050469">
    <property type="entry name" value="Diguanylate_Cyclase"/>
</dbReference>
<dbReference type="InterPro" id="IPR000160">
    <property type="entry name" value="GGDEF_dom"/>
</dbReference>
<dbReference type="InterPro" id="IPR035965">
    <property type="entry name" value="PAS-like_dom_sf"/>
</dbReference>
<dbReference type="Gene3D" id="3.30.450.20">
    <property type="entry name" value="PAS domain"/>
    <property type="match status" value="1"/>
</dbReference>
<dbReference type="SMART" id="SM00267">
    <property type="entry name" value="GGDEF"/>
    <property type="match status" value="1"/>
</dbReference>
<feature type="domain" description="GGDEF" evidence="2">
    <location>
        <begin position="174"/>
        <end position="298"/>
    </location>
</feature>